<evidence type="ECO:0000259" key="8">
    <source>
        <dbReference type="Pfam" id="PF00345"/>
    </source>
</evidence>
<dbReference type="RefSeq" id="WP_048280471.1">
    <property type="nucleotide sequence ID" value="NZ_LDZF01000028.1"/>
</dbReference>
<feature type="domain" description="Pili assembly chaperone C-terminal" evidence="9">
    <location>
        <begin position="168"/>
        <end position="227"/>
    </location>
</feature>
<dbReference type="InterPro" id="IPR001829">
    <property type="entry name" value="Pili_assmbl_chaperone_bac"/>
</dbReference>
<evidence type="ECO:0000256" key="1">
    <source>
        <dbReference type="ARBA" id="ARBA00004418"/>
    </source>
</evidence>
<keyword evidence="3 7" id="KW-0732">Signal</keyword>
<reference evidence="10 11" key="1">
    <citation type="submission" date="2015-05" db="EMBL/GenBank/DDBJ databases">
        <title>Genome sequences of Pluralibacter gergoviae.</title>
        <authorList>
            <person name="Greninger A.L."/>
            <person name="Miller S."/>
        </authorList>
    </citation>
    <scope>NUCLEOTIDE SEQUENCE [LARGE SCALE GENOMIC DNA]</scope>
    <source>
        <strain evidence="10 11">JS81F13</strain>
    </source>
</reference>
<dbReference type="InterPro" id="IPR036316">
    <property type="entry name" value="Pili_assmbl_chap_C_dom_sf"/>
</dbReference>
<evidence type="ECO:0000256" key="4">
    <source>
        <dbReference type="ARBA" id="ARBA00022764"/>
    </source>
</evidence>
<evidence type="ECO:0000259" key="9">
    <source>
        <dbReference type="Pfam" id="PF02753"/>
    </source>
</evidence>
<dbReference type="PATRIC" id="fig|61647.15.peg.2805"/>
<evidence type="ECO:0000256" key="7">
    <source>
        <dbReference type="SAM" id="SignalP"/>
    </source>
</evidence>
<comment type="similarity">
    <text evidence="2 6">Belongs to the periplasmic pilus chaperone family.</text>
</comment>
<evidence type="ECO:0000313" key="11">
    <source>
        <dbReference type="Proteomes" id="UP000036196"/>
    </source>
</evidence>
<proteinExistence type="inferred from homology"/>
<evidence type="ECO:0000313" key="10">
    <source>
        <dbReference type="EMBL" id="KMK11541.1"/>
    </source>
</evidence>
<dbReference type="STRING" id="61647.LG71_25700"/>
<dbReference type="Gene3D" id="2.60.40.10">
    <property type="entry name" value="Immunoglobulins"/>
    <property type="match status" value="2"/>
</dbReference>
<organism evidence="10 11">
    <name type="scientific">Pluralibacter gergoviae</name>
    <name type="common">Enterobacter gergoviae</name>
    <dbReference type="NCBI Taxonomy" id="61647"/>
    <lineage>
        <taxon>Bacteria</taxon>
        <taxon>Pseudomonadati</taxon>
        <taxon>Pseudomonadota</taxon>
        <taxon>Gammaproteobacteria</taxon>
        <taxon>Enterobacterales</taxon>
        <taxon>Enterobacteriaceae</taxon>
        <taxon>Pluralibacter</taxon>
    </lineage>
</organism>
<dbReference type="SUPFAM" id="SSF49354">
    <property type="entry name" value="PapD-like"/>
    <property type="match status" value="1"/>
</dbReference>
<sequence length="243" mass="26576">MIRIALAGLLCLLTALPLRAGILADGTRVIYPAQRRETTLMLANTNRYPVIVQSWVDDGEGNPDLARAPFVVLPAVFRLAPGERQAIRIIYNQDPLPPDRESVFWLNLYEIPPETRGQAETPRVTLAMNTQLKLFWRPAGLTAALDKAVDKLRFRLVREGTGWAIECENPTPLNVSFTSLQLAGGAGAAPDMDMMTRAFSTRRYALSGPPGGARQIRFSWLDEHGAAKTGTAAVGRVIPSSTP</sequence>
<dbReference type="GO" id="GO:0030288">
    <property type="term" value="C:outer membrane-bounded periplasmic space"/>
    <property type="evidence" value="ECO:0007669"/>
    <property type="project" value="InterPro"/>
</dbReference>
<evidence type="ECO:0000256" key="5">
    <source>
        <dbReference type="ARBA" id="ARBA00023186"/>
    </source>
</evidence>
<dbReference type="InterPro" id="IPR016148">
    <property type="entry name" value="Pili_assmbl_chaperone_C"/>
</dbReference>
<keyword evidence="4" id="KW-0574">Periplasm</keyword>
<dbReference type="SUPFAM" id="SSF49584">
    <property type="entry name" value="Periplasmic chaperone C-domain"/>
    <property type="match status" value="1"/>
</dbReference>
<dbReference type="PROSITE" id="PS00635">
    <property type="entry name" value="PILI_CHAPERONE"/>
    <property type="match status" value="1"/>
</dbReference>
<protein>
    <submittedName>
        <fullName evidence="10">Molecular chaperone</fullName>
    </submittedName>
</protein>
<keyword evidence="5 6" id="KW-0143">Chaperone</keyword>
<dbReference type="Pfam" id="PF00345">
    <property type="entry name" value="PapD_N"/>
    <property type="match status" value="1"/>
</dbReference>
<dbReference type="InterPro" id="IPR050643">
    <property type="entry name" value="Periplasmic_pilus_chap"/>
</dbReference>
<dbReference type="GO" id="GO:0071555">
    <property type="term" value="P:cell wall organization"/>
    <property type="evidence" value="ECO:0007669"/>
    <property type="project" value="InterPro"/>
</dbReference>
<dbReference type="InterPro" id="IPR016147">
    <property type="entry name" value="Pili_assmbl_chaperone_N"/>
</dbReference>
<dbReference type="InterPro" id="IPR008962">
    <property type="entry name" value="PapD-like_sf"/>
</dbReference>
<evidence type="ECO:0000256" key="6">
    <source>
        <dbReference type="RuleBase" id="RU003918"/>
    </source>
</evidence>
<dbReference type="Pfam" id="PF02753">
    <property type="entry name" value="PapD_C"/>
    <property type="match status" value="1"/>
</dbReference>
<dbReference type="PANTHER" id="PTHR30251">
    <property type="entry name" value="PILUS ASSEMBLY CHAPERONE"/>
    <property type="match status" value="1"/>
</dbReference>
<feature type="signal peptide" evidence="7">
    <location>
        <begin position="1"/>
        <end position="20"/>
    </location>
</feature>
<gene>
    <name evidence="10" type="ORF">ABW06_21160</name>
</gene>
<dbReference type="AlphaFoldDB" id="A0A0J5PLS1"/>
<dbReference type="InterPro" id="IPR013783">
    <property type="entry name" value="Ig-like_fold"/>
</dbReference>
<evidence type="ECO:0000256" key="2">
    <source>
        <dbReference type="ARBA" id="ARBA00007399"/>
    </source>
</evidence>
<dbReference type="Proteomes" id="UP000036196">
    <property type="component" value="Unassembled WGS sequence"/>
</dbReference>
<keyword evidence="11" id="KW-1185">Reference proteome</keyword>
<dbReference type="PANTHER" id="PTHR30251:SF7">
    <property type="entry name" value="FIMBRIAE CHAPARONE"/>
    <property type="match status" value="1"/>
</dbReference>
<name>A0A0J5PLS1_PLUGE</name>
<comment type="caution">
    <text evidence="10">The sequence shown here is derived from an EMBL/GenBank/DDBJ whole genome shotgun (WGS) entry which is preliminary data.</text>
</comment>
<dbReference type="InterPro" id="IPR018046">
    <property type="entry name" value="Pili_assmbl_chaperone_CS"/>
</dbReference>
<dbReference type="EMBL" id="LDZF01000028">
    <property type="protein sequence ID" value="KMK11541.1"/>
    <property type="molecule type" value="Genomic_DNA"/>
</dbReference>
<accession>A0A0J5PLS1</accession>
<evidence type="ECO:0000256" key="3">
    <source>
        <dbReference type="ARBA" id="ARBA00022729"/>
    </source>
</evidence>
<feature type="domain" description="Pili assembly chaperone N-terminal" evidence="8">
    <location>
        <begin position="22"/>
        <end position="141"/>
    </location>
</feature>
<feature type="chain" id="PRO_5005263124" evidence="7">
    <location>
        <begin position="21"/>
        <end position="243"/>
    </location>
</feature>
<dbReference type="PRINTS" id="PR00969">
    <property type="entry name" value="CHAPERONPILI"/>
</dbReference>
<comment type="subcellular location">
    <subcellularLocation>
        <location evidence="1 6">Periplasm</location>
    </subcellularLocation>
</comment>